<proteinExistence type="predicted"/>
<evidence type="ECO:0000313" key="2">
    <source>
        <dbReference type="EMBL" id="MBL6080554.1"/>
    </source>
</evidence>
<comment type="caution">
    <text evidence="2">The sequence shown here is derived from an EMBL/GenBank/DDBJ whole genome shotgun (WGS) entry which is preliminary data.</text>
</comment>
<keyword evidence="3" id="KW-1185">Reference proteome</keyword>
<reference evidence="2 3" key="1">
    <citation type="submission" date="2021-01" db="EMBL/GenBank/DDBJ databases">
        <title>Belnapia mucosa sp. nov. and Belnapia arida sp. nov., isolated from the Tabernas Desert (Almeria, Spain).</title>
        <authorList>
            <person name="Molina-Menor E."/>
            <person name="Vidal-Verdu A."/>
            <person name="Calonge A."/>
            <person name="Satari L."/>
            <person name="Pereto J."/>
            <person name="Porcar M."/>
        </authorList>
    </citation>
    <scope>NUCLEOTIDE SEQUENCE [LARGE SCALE GENOMIC DNA]</scope>
    <source>
        <strain evidence="2 3">T18</strain>
    </source>
</reference>
<organism evidence="2 3">
    <name type="scientific">Belnapia arida</name>
    <dbReference type="NCBI Taxonomy" id="2804533"/>
    <lineage>
        <taxon>Bacteria</taxon>
        <taxon>Pseudomonadati</taxon>
        <taxon>Pseudomonadota</taxon>
        <taxon>Alphaproteobacteria</taxon>
        <taxon>Acetobacterales</taxon>
        <taxon>Roseomonadaceae</taxon>
        <taxon>Belnapia</taxon>
    </lineage>
</organism>
<name>A0ABS1U791_9PROT</name>
<protein>
    <submittedName>
        <fullName evidence="2">Uncharacterized protein</fullName>
    </submittedName>
</protein>
<dbReference type="Proteomes" id="UP000660885">
    <property type="component" value="Unassembled WGS sequence"/>
</dbReference>
<sequence>MSDHPIIGVSDEVAADAEGVRIILETPAGPLALAIPLLVAERLLVTLRSGTDDAHRQRLERGDALRTAIVPTDRPPLDTTGCMASQATDGRILLQFRHAAAATTQIFVPPMGAAMLARALGELSGQTQPPRAVAGEPGKRRS</sequence>
<dbReference type="EMBL" id="JAETWB010000015">
    <property type="protein sequence ID" value="MBL6080554.1"/>
    <property type="molecule type" value="Genomic_DNA"/>
</dbReference>
<evidence type="ECO:0000313" key="3">
    <source>
        <dbReference type="Proteomes" id="UP000660885"/>
    </source>
</evidence>
<dbReference type="RefSeq" id="WP_202833788.1">
    <property type="nucleotide sequence ID" value="NZ_JAETWB010000015.1"/>
</dbReference>
<gene>
    <name evidence="2" type="ORF">JMJ56_21285</name>
</gene>
<feature type="region of interest" description="Disordered" evidence="1">
    <location>
        <begin position="122"/>
        <end position="142"/>
    </location>
</feature>
<evidence type="ECO:0000256" key="1">
    <source>
        <dbReference type="SAM" id="MobiDB-lite"/>
    </source>
</evidence>
<accession>A0ABS1U791</accession>